<dbReference type="RefSeq" id="WP_365753943.1">
    <property type="nucleotide sequence ID" value="NZ_CP108135.1"/>
</dbReference>
<gene>
    <name evidence="1" type="ORF">OG560_17690</name>
</gene>
<dbReference type="Proteomes" id="UP001622496">
    <property type="component" value="Chromosome"/>
</dbReference>
<evidence type="ECO:0000313" key="1">
    <source>
        <dbReference type="EMBL" id="WTP67149.1"/>
    </source>
</evidence>
<organism evidence="1 2">
    <name type="scientific">[Kitasatospora] papulosa</name>
    <dbReference type="NCBI Taxonomy" id="1464011"/>
    <lineage>
        <taxon>Bacteria</taxon>
        <taxon>Bacillati</taxon>
        <taxon>Actinomycetota</taxon>
        <taxon>Actinomycetes</taxon>
        <taxon>Kitasatosporales</taxon>
        <taxon>Streptomycetaceae</taxon>
        <taxon>Streptomyces</taxon>
    </lineage>
</organism>
<evidence type="ECO:0000313" key="2">
    <source>
        <dbReference type="Proteomes" id="UP001622496"/>
    </source>
</evidence>
<accession>A0ABZ1K3V7</accession>
<keyword evidence="2" id="KW-1185">Reference proteome</keyword>
<proteinExistence type="predicted"/>
<name>A0ABZ1K3V7_9ACTN</name>
<protein>
    <submittedName>
        <fullName evidence="1">Uncharacterized protein</fullName>
    </submittedName>
</protein>
<reference evidence="1 2" key="1">
    <citation type="submission" date="2022-10" db="EMBL/GenBank/DDBJ databases">
        <title>The complete genomes of actinobacterial strains from the NBC collection.</title>
        <authorList>
            <person name="Joergensen T.S."/>
            <person name="Alvarez Arevalo M."/>
            <person name="Sterndorff E.B."/>
            <person name="Faurdal D."/>
            <person name="Vuksanovic O."/>
            <person name="Mourched A.-S."/>
            <person name="Charusanti P."/>
            <person name="Shaw S."/>
            <person name="Blin K."/>
            <person name="Weber T."/>
        </authorList>
    </citation>
    <scope>NUCLEOTIDE SEQUENCE [LARGE SCALE GENOMIC DNA]</scope>
    <source>
        <strain evidence="1 2">NBC_00185</strain>
    </source>
</reference>
<dbReference type="EMBL" id="CP108135">
    <property type="protein sequence ID" value="WTP67149.1"/>
    <property type="molecule type" value="Genomic_DNA"/>
</dbReference>
<sequence>MSDRTEEARLELARTVGRDRADQLLDAYAAGVLRGAARKQRDAAHPRCDCCLDAAARLDEQALEAYPYPRPNQPTEAGR</sequence>